<dbReference type="InterPro" id="IPR001087">
    <property type="entry name" value="GDSL"/>
</dbReference>
<dbReference type="Pfam" id="PF00657">
    <property type="entry name" value="Lipase_GDSL"/>
    <property type="match status" value="1"/>
</dbReference>
<dbReference type="Gene3D" id="3.40.50.1110">
    <property type="entry name" value="SGNH hydrolase"/>
    <property type="match status" value="2"/>
</dbReference>
<dbReference type="EMBL" id="LT934116">
    <property type="protein sequence ID" value="VAH85915.1"/>
    <property type="molecule type" value="Genomic_DNA"/>
</dbReference>
<keyword evidence="3" id="KW-0443">Lipid metabolism</keyword>
<dbReference type="Proteomes" id="UP000324705">
    <property type="component" value="Chromosome 3B"/>
</dbReference>
<dbReference type="GO" id="GO:0016788">
    <property type="term" value="F:hydrolase activity, acting on ester bonds"/>
    <property type="evidence" value="ECO:0007669"/>
    <property type="project" value="InterPro"/>
</dbReference>
<organism evidence="4 5">
    <name type="scientific">Triticum turgidum subsp. durum</name>
    <name type="common">Durum wheat</name>
    <name type="synonym">Triticum durum</name>
    <dbReference type="NCBI Taxonomy" id="4567"/>
    <lineage>
        <taxon>Eukaryota</taxon>
        <taxon>Viridiplantae</taxon>
        <taxon>Streptophyta</taxon>
        <taxon>Embryophyta</taxon>
        <taxon>Tracheophyta</taxon>
        <taxon>Spermatophyta</taxon>
        <taxon>Magnoliopsida</taxon>
        <taxon>Liliopsida</taxon>
        <taxon>Poales</taxon>
        <taxon>Poaceae</taxon>
        <taxon>BOP clade</taxon>
        <taxon>Pooideae</taxon>
        <taxon>Triticodae</taxon>
        <taxon>Triticeae</taxon>
        <taxon>Triticinae</taxon>
        <taxon>Triticum</taxon>
    </lineage>
</organism>
<evidence type="ECO:0000256" key="2">
    <source>
        <dbReference type="ARBA" id="ARBA00022801"/>
    </source>
</evidence>
<evidence type="ECO:0000313" key="5">
    <source>
        <dbReference type="Proteomes" id="UP000324705"/>
    </source>
</evidence>
<dbReference type="GO" id="GO:0006629">
    <property type="term" value="P:lipid metabolic process"/>
    <property type="evidence" value="ECO:0007669"/>
    <property type="project" value="UniProtKB-KW"/>
</dbReference>
<dbReference type="AlphaFoldDB" id="A0A9R1S9A9"/>
<gene>
    <name evidence="4" type="ORF">TRITD_3Bv1G273120</name>
</gene>
<name>A0A9R1S9A9_TRITD</name>
<proteinExistence type="inferred from homology"/>
<protein>
    <recommendedName>
        <fullName evidence="6">GDSL esterase/lipase</fullName>
    </recommendedName>
</protein>
<dbReference type="PANTHER" id="PTHR46020">
    <property type="entry name" value="OSJNBB0059K02.9 PROTEIN"/>
    <property type="match status" value="1"/>
</dbReference>
<dbReference type="Gramene" id="TRITD3Bv1G273120.1">
    <property type="protein sequence ID" value="TRITD3Bv1G273120.1"/>
    <property type="gene ID" value="TRITD3Bv1G273120"/>
</dbReference>
<dbReference type="PANTHER" id="PTHR46020:SF14">
    <property type="entry name" value="SGNH HYDROLASE-TYPE ESTERASE DOMAIN-CONTAINING PROTEIN"/>
    <property type="match status" value="1"/>
</dbReference>
<comment type="similarity">
    <text evidence="1">Belongs to the 'GDSL' lipolytic enzyme family.</text>
</comment>
<accession>A0A9R1S9A9</accession>
<evidence type="ECO:0008006" key="6">
    <source>
        <dbReference type="Google" id="ProtNLM"/>
    </source>
</evidence>
<keyword evidence="5" id="KW-1185">Reference proteome</keyword>
<sequence>MSRQWAYPYGSNYVDADGFPRPNTPSGRFSNYKIQPDFIATMLGLEEAPPAHARTAEKTCDPSGMTFATGGAAVLDSTSHEVPTFTKQINAYIGKVTKEMAANVEQLLKLGVTKVLVNNLHPVGCTPSQTRTNNYTTCNIFENLGASIHNNNLKQVMTAKKNVHIVDLYTTFINIVDHVPGKGSELSKEFKRKLSPCCKSLDSKGYCGQQGELSIELLYTMCGKSNKFFYWDDMHPTHAGWGAVMKQLEKPLREFLDQD</sequence>
<keyword evidence="2" id="KW-0378">Hydrolase</keyword>
<dbReference type="InterPro" id="IPR036514">
    <property type="entry name" value="SGNH_hydro_sf"/>
</dbReference>
<evidence type="ECO:0000313" key="4">
    <source>
        <dbReference type="EMBL" id="VAH85915.1"/>
    </source>
</evidence>
<dbReference type="SUPFAM" id="SSF52266">
    <property type="entry name" value="SGNH hydrolase"/>
    <property type="match status" value="1"/>
</dbReference>
<evidence type="ECO:0000256" key="3">
    <source>
        <dbReference type="ARBA" id="ARBA00023098"/>
    </source>
</evidence>
<reference evidence="4 5" key="1">
    <citation type="submission" date="2017-09" db="EMBL/GenBank/DDBJ databases">
        <authorList>
            <consortium name="International Durum Wheat Genome Sequencing Consortium (IDWGSC)"/>
            <person name="Milanesi L."/>
        </authorList>
    </citation>
    <scope>NUCLEOTIDE SEQUENCE [LARGE SCALE GENOMIC DNA]</scope>
    <source>
        <strain evidence="5">cv. Svevo</strain>
    </source>
</reference>
<evidence type="ECO:0000256" key="1">
    <source>
        <dbReference type="ARBA" id="ARBA00008668"/>
    </source>
</evidence>